<keyword evidence="3" id="KW-0378">Hydrolase</keyword>
<gene>
    <name evidence="10" type="ORF">Harvfovirus24_8</name>
</gene>
<dbReference type="InterPro" id="IPR014014">
    <property type="entry name" value="RNA_helicase_DEAD_Q_motif"/>
</dbReference>
<reference evidence="10" key="1">
    <citation type="submission" date="2018-10" db="EMBL/GenBank/DDBJ databases">
        <title>Hidden diversity of soil giant viruses.</title>
        <authorList>
            <person name="Schulz F."/>
            <person name="Alteio L."/>
            <person name="Goudeau D."/>
            <person name="Ryan E.M."/>
            <person name="Malmstrom R.R."/>
            <person name="Blanchard J."/>
            <person name="Woyke T."/>
        </authorList>
    </citation>
    <scope>NUCLEOTIDE SEQUENCE</scope>
    <source>
        <strain evidence="10">HAV1</strain>
    </source>
</reference>
<dbReference type="GO" id="GO:0003676">
    <property type="term" value="F:nucleic acid binding"/>
    <property type="evidence" value="ECO:0007669"/>
    <property type="project" value="InterPro"/>
</dbReference>
<dbReference type="Pfam" id="PF00271">
    <property type="entry name" value="Helicase_C"/>
    <property type="match status" value="1"/>
</dbReference>
<evidence type="ECO:0000256" key="2">
    <source>
        <dbReference type="ARBA" id="ARBA00022741"/>
    </source>
</evidence>
<dbReference type="CDD" id="cd18787">
    <property type="entry name" value="SF2_C_DEAD"/>
    <property type="match status" value="1"/>
</dbReference>
<dbReference type="EMBL" id="MK072266">
    <property type="protein sequence ID" value="AYV81272.1"/>
    <property type="molecule type" value="Genomic_DNA"/>
</dbReference>
<dbReference type="PROSITE" id="PS51194">
    <property type="entry name" value="HELICASE_CTER"/>
    <property type="match status" value="1"/>
</dbReference>
<evidence type="ECO:0000256" key="1">
    <source>
        <dbReference type="ARBA" id="ARBA00012552"/>
    </source>
</evidence>
<keyword evidence="5" id="KW-0067">ATP-binding</keyword>
<proteinExistence type="predicted"/>
<keyword evidence="4" id="KW-0347">Helicase</keyword>
<sequence>MQKDNGAWGEEIIEPGCQGKKIGVVKDVLNAEISPAEELEHLATFVDMKLKENLLRGIYGYGFETPSKIQQCCIPVMSKRKDLIAQSQAGTGKTGAFACGILQVINENENHPQAIIMAPTRELSTQIDSVIGDLGKYMKVRTVLCVGGISVDTNMKDARNAHIIIGTPGRINDLIERGGINVKRIMVFALDEADVLLSREFLGQTKNIIVKLPEQAQMCVFSATLTHETIMITNKFMNKPVNILVQQDKLSLDLIIQYYIDVGQDKFKLDVLEDIYSKFSIGQCIIYVNHKDKAIWLKEELNKLGHAVEAIHGSLAPLDRTTIMKQFRSGNYRVLISTDLLARGIDVQQVGYVVNYDLPHDTESYLHRIGRSGRYGKKGVAINFITKRDMYQLKNIMAKYKINIESMPDPQYLNDYLLGKN</sequence>
<keyword evidence="2" id="KW-0547">Nucleotide-binding</keyword>
<evidence type="ECO:0000259" key="8">
    <source>
        <dbReference type="PROSITE" id="PS51194"/>
    </source>
</evidence>
<evidence type="ECO:0000256" key="5">
    <source>
        <dbReference type="ARBA" id="ARBA00022840"/>
    </source>
</evidence>
<evidence type="ECO:0000313" key="10">
    <source>
        <dbReference type="EMBL" id="AYV81272.1"/>
    </source>
</evidence>
<dbReference type="SUPFAM" id="SSF52540">
    <property type="entry name" value="P-loop containing nucleoside triphosphate hydrolases"/>
    <property type="match status" value="1"/>
</dbReference>
<dbReference type="InterPro" id="IPR027417">
    <property type="entry name" value="P-loop_NTPase"/>
</dbReference>
<evidence type="ECO:0000256" key="3">
    <source>
        <dbReference type="ARBA" id="ARBA00022801"/>
    </source>
</evidence>
<name>A0A3G5A246_9VIRU</name>
<evidence type="ECO:0000259" key="7">
    <source>
        <dbReference type="PROSITE" id="PS51192"/>
    </source>
</evidence>
<dbReference type="PROSITE" id="PS51192">
    <property type="entry name" value="HELICASE_ATP_BIND_1"/>
    <property type="match status" value="1"/>
</dbReference>
<dbReference type="EC" id="3.6.4.13" evidence="1"/>
<evidence type="ECO:0000256" key="6">
    <source>
        <dbReference type="PROSITE-ProRule" id="PRU00552"/>
    </source>
</evidence>
<dbReference type="InterPro" id="IPR014001">
    <property type="entry name" value="Helicase_ATP-bd"/>
</dbReference>
<dbReference type="Gene3D" id="3.40.50.300">
    <property type="entry name" value="P-loop containing nucleotide triphosphate hydrolases"/>
    <property type="match status" value="2"/>
</dbReference>
<dbReference type="PROSITE" id="PS51195">
    <property type="entry name" value="Q_MOTIF"/>
    <property type="match status" value="1"/>
</dbReference>
<dbReference type="InterPro" id="IPR001650">
    <property type="entry name" value="Helicase_C-like"/>
</dbReference>
<organism evidence="10">
    <name type="scientific">Harvfovirus sp</name>
    <dbReference type="NCBI Taxonomy" id="2487768"/>
    <lineage>
        <taxon>Viruses</taxon>
        <taxon>Varidnaviria</taxon>
        <taxon>Bamfordvirae</taxon>
        <taxon>Nucleocytoviricota</taxon>
        <taxon>Megaviricetes</taxon>
        <taxon>Imitervirales</taxon>
        <taxon>Mimiviridae</taxon>
        <taxon>Klosneuvirinae</taxon>
    </lineage>
</organism>
<evidence type="ECO:0000256" key="4">
    <source>
        <dbReference type="ARBA" id="ARBA00022806"/>
    </source>
</evidence>
<feature type="domain" description="DEAD-box RNA helicase Q" evidence="9">
    <location>
        <begin position="43"/>
        <end position="71"/>
    </location>
</feature>
<dbReference type="GO" id="GO:0005524">
    <property type="term" value="F:ATP binding"/>
    <property type="evidence" value="ECO:0007669"/>
    <property type="project" value="UniProtKB-KW"/>
</dbReference>
<dbReference type="SMART" id="SM00490">
    <property type="entry name" value="HELICc"/>
    <property type="match status" value="1"/>
</dbReference>
<keyword evidence="10" id="KW-0648">Protein biosynthesis</keyword>
<dbReference type="InterPro" id="IPR011545">
    <property type="entry name" value="DEAD/DEAH_box_helicase_dom"/>
</dbReference>
<protein>
    <recommendedName>
        <fullName evidence="1">RNA helicase</fullName>
        <ecNumber evidence="1">3.6.4.13</ecNumber>
    </recommendedName>
</protein>
<feature type="short sequence motif" description="Q motif" evidence="6">
    <location>
        <begin position="43"/>
        <end position="71"/>
    </location>
</feature>
<feature type="domain" description="Helicase C-terminal" evidence="8">
    <location>
        <begin position="271"/>
        <end position="417"/>
    </location>
</feature>
<dbReference type="PANTHER" id="PTHR47958">
    <property type="entry name" value="ATP-DEPENDENT RNA HELICASE DBP3"/>
    <property type="match status" value="1"/>
</dbReference>
<accession>A0A3G5A246</accession>
<dbReference type="GO" id="GO:0003724">
    <property type="term" value="F:RNA helicase activity"/>
    <property type="evidence" value="ECO:0007669"/>
    <property type="project" value="UniProtKB-EC"/>
</dbReference>
<dbReference type="GO" id="GO:0016787">
    <property type="term" value="F:hydrolase activity"/>
    <property type="evidence" value="ECO:0007669"/>
    <property type="project" value="UniProtKB-KW"/>
</dbReference>
<feature type="domain" description="Helicase ATP-binding" evidence="7">
    <location>
        <begin position="74"/>
        <end position="243"/>
    </location>
</feature>
<dbReference type="Pfam" id="PF00270">
    <property type="entry name" value="DEAD"/>
    <property type="match status" value="1"/>
</dbReference>
<keyword evidence="10" id="KW-0396">Initiation factor</keyword>
<dbReference type="SMART" id="SM00487">
    <property type="entry name" value="DEXDc"/>
    <property type="match status" value="1"/>
</dbReference>
<evidence type="ECO:0000259" key="9">
    <source>
        <dbReference type="PROSITE" id="PS51195"/>
    </source>
</evidence>